<feature type="transmembrane region" description="Helical" evidence="1">
    <location>
        <begin position="92"/>
        <end position="110"/>
    </location>
</feature>
<sequence length="381" mass="43958">MSSNKWGLLWPMLLTFILTLVTAWFKYPVDHLPPGFGVFPPVQIGTTPGFNLIYFIVIAIGAIAVTLFLLFPTLFGFQKPATSPSSSGSRKLPWWFFLGFVVMIFFWWLMWSNSFIFGKLVYYAFTPMWWGFILAVDGIVYYRNNGRSILSTRPALMIISAVFSVFGWSYFEYFDYFVLSNWYYPNGHMSELSHMTIVIIFLAAYSTVWPAVFEWYTLLNSFSGLAQRYTNGPKLQLNGTWLLLAGSIISIAVVWLPYPMFWGIWIGPMAIICGQLLRLNIWNPLTDIANGNWSPAILIALASMANGFFWEMWNYGSSHPVPVEPTNPNYWIYDIPYVNVLHFFSEMPLLGYFGYLPFGLFVWIMYIWAGKLFGFRTDLTL</sequence>
<accession>A0A0C5VWQ8</accession>
<evidence type="ECO:0008006" key="4">
    <source>
        <dbReference type="Google" id="ProtNLM"/>
    </source>
</evidence>
<dbReference type="RefSeq" id="WP_044619395.1">
    <property type="nucleotide sequence ID" value="NZ_CP007142.1"/>
</dbReference>
<keyword evidence="1" id="KW-1133">Transmembrane helix</keyword>
<dbReference type="OrthoDB" id="9769532at2"/>
<feature type="transmembrane region" description="Helical" evidence="1">
    <location>
        <begin position="262"/>
        <end position="281"/>
    </location>
</feature>
<organism evidence="2 3">
    <name type="scientific">Gynuella sunshinyii YC6258</name>
    <dbReference type="NCBI Taxonomy" id="1445510"/>
    <lineage>
        <taxon>Bacteria</taxon>
        <taxon>Pseudomonadati</taxon>
        <taxon>Pseudomonadota</taxon>
        <taxon>Gammaproteobacteria</taxon>
        <taxon>Oceanospirillales</taxon>
        <taxon>Saccharospirillaceae</taxon>
        <taxon>Gynuella</taxon>
    </lineage>
</organism>
<dbReference type="EMBL" id="CP007142">
    <property type="protein sequence ID" value="AJQ97728.1"/>
    <property type="molecule type" value="Genomic_DNA"/>
</dbReference>
<dbReference type="Proteomes" id="UP000032266">
    <property type="component" value="Chromosome"/>
</dbReference>
<feature type="transmembrane region" description="Helical" evidence="1">
    <location>
        <begin position="237"/>
        <end position="256"/>
    </location>
</feature>
<feature type="transmembrane region" description="Helical" evidence="1">
    <location>
        <begin position="194"/>
        <end position="216"/>
    </location>
</feature>
<feature type="transmembrane region" description="Helical" evidence="1">
    <location>
        <begin position="7"/>
        <end position="25"/>
    </location>
</feature>
<name>A0A0C5VWQ8_9GAMM</name>
<dbReference type="PATRIC" id="fig|1445510.3.peg.5658"/>
<feature type="transmembrane region" description="Helical" evidence="1">
    <location>
        <begin position="52"/>
        <end position="71"/>
    </location>
</feature>
<keyword evidence="1" id="KW-0472">Membrane</keyword>
<protein>
    <recommendedName>
        <fullName evidence="4">Small-conductance mechanosensitive channel</fullName>
    </recommendedName>
</protein>
<proteinExistence type="predicted"/>
<keyword evidence="3" id="KW-1185">Reference proteome</keyword>
<feature type="transmembrane region" description="Helical" evidence="1">
    <location>
        <begin position="349"/>
        <end position="369"/>
    </location>
</feature>
<dbReference type="HOGENOM" id="CLU_721425_0_0_6"/>
<dbReference type="STRING" id="1445510.YC6258_05700"/>
<reference evidence="2 3" key="1">
    <citation type="submission" date="2014-01" db="EMBL/GenBank/DDBJ databases">
        <title>Full genme sequencing of cellulolytic bacterium Gynuella sunshinyii YC6258T gen. nov., sp. nov.</title>
        <authorList>
            <person name="Khan H."/>
            <person name="Chung E.J."/>
            <person name="Chung Y.R."/>
        </authorList>
    </citation>
    <scope>NUCLEOTIDE SEQUENCE [LARGE SCALE GENOMIC DNA]</scope>
    <source>
        <strain evidence="2 3">YC6258</strain>
    </source>
</reference>
<dbReference type="AlphaFoldDB" id="A0A0C5VWQ8"/>
<evidence type="ECO:0000256" key="1">
    <source>
        <dbReference type="SAM" id="Phobius"/>
    </source>
</evidence>
<evidence type="ECO:0000313" key="2">
    <source>
        <dbReference type="EMBL" id="AJQ97728.1"/>
    </source>
</evidence>
<gene>
    <name evidence="2" type="ORF">YC6258_05700</name>
</gene>
<feature type="transmembrane region" description="Helical" evidence="1">
    <location>
        <begin position="154"/>
        <end position="174"/>
    </location>
</feature>
<feature type="transmembrane region" description="Helical" evidence="1">
    <location>
        <begin position="293"/>
        <end position="310"/>
    </location>
</feature>
<dbReference type="KEGG" id="gsn:YC6258_05700"/>
<evidence type="ECO:0000313" key="3">
    <source>
        <dbReference type="Proteomes" id="UP000032266"/>
    </source>
</evidence>
<feature type="transmembrane region" description="Helical" evidence="1">
    <location>
        <begin position="122"/>
        <end position="142"/>
    </location>
</feature>
<keyword evidence="1" id="KW-0812">Transmembrane</keyword>